<dbReference type="EMBL" id="AP028679">
    <property type="protein sequence ID" value="BEQ14068.1"/>
    <property type="molecule type" value="Genomic_DNA"/>
</dbReference>
<dbReference type="GO" id="GO:0003906">
    <property type="term" value="F:DNA-(apurinic or apyrimidinic site) endonuclease activity"/>
    <property type="evidence" value="ECO:0007669"/>
    <property type="project" value="TreeGrafter"/>
</dbReference>
<dbReference type="GO" id="GO:0008833">
    <property type="term" value="F:deoxyribonuclease IV (phage-T4-induced) activity"/>
    <property type="evidence" value="ECO:0007669"/>
    <property type="project" value="UniProtKB-UniRule"/>
</dbReference>
<evidence type="ECO:0000256" key="1">
    <source>
        <dbReference type="ARBA" id="ARBA00005340"/>
    </source>
</evidence>
<dbReference type="PANTHER" id="PTHR21445:SF0">
    <property type="entry name" value="APURINIC-APYRIMIDINIC ENDONUCLEASE"/>
    <property type="match status" value="1"/>
</dbReference>
<keyword evidence="2 7" id="KW-0479">Metal-binding</keyword>
<comment type="cofactor">
    <cofactor evidence="7">
        <name>Zn(2+)</name>
        <dbReference type="ChEBI" id="CHEBI:29105"/>
    </cofactor>
    <text evidence="7">Binds 3 Zn(2+) ions.</text>
</comment>
<organism evidence="9 10">
    <name type="scientific">Desulfoferula mesophila</name>
    <dbReference type="NCBI Taxonomy" id="3058419"/>
    <lineage>
        <taxon>Bacteria</taxon>
        <taxon>Pseudomonadati</taxon>
        <taxon>Thermodesulfobacteriota</taxon>
        <taxon>Desulfarculia</taxon>
        <taxon>Desulfarculales</taxon>
        <taxon>Desulfarculaceae</taxon>
        <taxon>Desulfoferula</taxon>
    </lineage>
</organism>
<feature type="domain" description="Xylose isomerase-like TIM barrel" evidence="8">
    <location>
        <begin position="19"/>
        <end position="274"/>
    </location>
</feature>
<keyword evidence="7 9" id="KW-0255">Endonuclease</keyword>
<dbReference type="PANTHER" id="PTHR21445">
    <property type="entry name" value="ENDONUCLEASE IV ENDODEOXYRIBONUCLEASE IV"/>
    <property type="match status" value="1"/>
</dbReference>
<dbReference type="CDD" id="cd00019">
    <property type="entry name" value="AP2Ec"/>
    <property type="match status" value="1"/>
</dbReference>
<comment type="catalytic activity">
    <reaction evidence="7">
        <text>Endonucleolytic cleavage to 5'-phosphooligonucleotide end-products.</text>
        <dbReference type="EC" id="3.1.21.2"/>
    </reaction>
</comment>
<feature type="binding site" evidence="7">
    <location>
        <position position="66"/>
    </location>
    <ligand>
        <name>Zn(2+)</name>
        <dbReference type="ChEBI" id="CHEBI:29105"/>
        <label>1</label>
    </ligand>
</feature>
<dbReference type="GO" id="GO:0008081">
    <property type="term" value="F:phosphoric diester hydrolase activity"/>
    <property type="evidence" value="ECO:0007669"/>
    <property type="project" value="TreeGrafter"/>
</dbReference>
<dbReference type="EC" id="3.1.21.2" evidence="7"/>
<feature type="binding site" evidence="7">
    <location>
        <position position="142"/>
    </location>
    <ligand>
        <name>Zn(2+)</name>
        <dbReference type="ChEBI" id="CHEBI:29105"/>
        <label>1</label>
    </ligand>
</feature>
<feature type="binding site" evidence="7">
    <location>
        <position position="178"/>
    </location>
    <ligand>
        <name>Zn(2+)</name>
        <dbReference type="ChEBI" id="CHEBI:29105"/>
        <label>3</label>
    </ligand>
</feature>
<dbReference type="GO" id="GO:0008270">
    <property type="term" value="F:zinc ion binding"/>
    <property type="evidence" value="ECO:0007669"/>
    <property type="project" value="UniProtKB-UniRule"/>
</dbReference>
<dbReference type="SMART" id="SM00518">
    <property type="entry name" value="AP2Ec"/>
    <property type="match status" value="1"/>
</dbReference>
<accession>A0AAU9EWG9</accession>
<feature type="binding site" evidence="7">
    <location>
        <position position="257"/>
    </location>
    <ligand>
        <name>Zn(2+)</name>
        <dbReference type="ChEBI" id="CHEBI:29105"/>
        <label>2</label>
    </ligand>
</feature>
<proteinExistence type="inferred from homology"/>
<protein>
    <recommendedName>
        <fullName evidence="7">Probable endonuclease 4</fullName>
        <ecNumber evidence="7">3.1.21.2</ecNumber>
    </recommendedName>
    <alternativeName>
        <fullName evidence="7">Endodeoxyribonuclease IV</fullName>
    </alternativeName>
    <alternativeName>
        <fullName evidence="7">Endonuclease IV</fullName>
    </alternativeName>
</protein>
<dbReference type="InterPro" id="IPR036237">
    <property type="entry name" value="Xyl_isomerase-like_sf"/>
</dbReference>
<dbReference type="NCBIfam" id="TIGR00587">
    <property type="entry name" value="nfo"/>
    <property type="match status" value="1"/>
</dbReference>
<dbReference type="RefSeq" id="WP_338605795.1">
    <property type="nucleotide sequence ID" value="NZ_AP028679.1"/>
</dbReference>
<dbReference type="Proteomes" id="UP001366166">
    <property type="component" value="Chromosome"/>
</dbReference>
<dbReference type="GO" id="GO:0003677">
    <property type="term" value="F:DNA binding"/>
    <property type="evidence" value="ECO:0007669"/>
    <property type="project" value="InterPro"/>
</dbReference>
<evidence type="ECO:0000256" key="6">
    <source>
        <dbReference type="ARBA" id="ARBA00023204"/>
    </source>
</evidence>
<keyword evidence="7" id="KW-0540">Nuclease</keyword>
<feature type="binding site" evidence="7">
    <location>
        <position position="175"/>
    </location>
    <ligand>
        <name>Zn(2+)</name>
        <dbReference type="ChEBI" id="CHEBI:29105"/>
        <label>2</label>
    </ligand>
</feature>
<dbReference type="AlphaFoldDB" id="A0AAU9EWG9"/>
<dbReference type="PROSITE" id="PS51432">
    <property type="entry name" value="AP_NUCLEASE_F2_4"/>
    <property type="match status" value="1"/>
</dbReference>
<dbReference type="SUPFAM" id="SSF51658">
    <property type="entry name" value="Xylose isomerase-like"/>
    <property type="match status" value="1"/>
</dbReference>
<dbReference type="PROSITE" id="PS00731">
    <property type="entry name" value="AP_NUCLEASE_F2_3"/>
    <property type="match status" value="1"/>
</dbReference>
<evidence type="ECO:0000256" key="2">
    <source>
        <dbReference type="ARBA" id="ARBA00022723"/>
    </source>
</evidence>
<feature type="binding site" evidence="7">
    <location>
        <position position="142"/>
    </location>
    <ligand>
        <name>Zn(2+)</name>
        <dbReference type="ChEBI" id="CHEBI:29105"/>
        <label>2</label>
    </ligand>
</feature>
<dbReference type="PROSITE" id="PS00729">
    <property type="entry name" value="AP_NUCLEASE_F2_1"/>
    <property type="match status" value="1"/>
</dbReference>
<evidence type="ECO:0000313" key="9">
    <source>
        <dbReference type="EMBL" id="BEQ14068.1"/>
    </source>
</evidence>
<feature type="binding site" evidence="7">
    <location>
        <position position="106"/>
    </location>
    <ligand>
        <name>Zn(2+)</name>
        <dbReference type="ChEBI" id="CHEBI:29105"/>
        <label>1</label>
    </ligand>
</feature>
<dbReference type="InterPro" id="IPR001719">
    <property type="entry name" value="AP_endonuc_2"/>
</dbReference>
<evidence type="ECO:0000313" key="10">
    <source>
        <dbReference type="Proteomes" id="UP001366166"/>
    </source>
</evidence>
<keyword evidence="4 7" id="KW-0378">Hydrolase</keyword>
<dbReference type="GO" id="GO:0006284">
    <property type="term" value="P:base-excision repair"/>
    <property type="evidence" value="ECO:0007669"/>
    <property type="project" value="TreeGrafter"/>
</dbReference>
<reference evidence="10" key="1">
    <citation type="journal article" date="2023" name="Arch. Microbiol.">
        <title>Desulfoferula mesophilus gen. nov. sp. nov., a mesophilic sulfate-reducing bacterium isolated from a brackish lake sediment.</title>
        <authorList>
            <person name="Watanabe T."/>
            <person name="Yabe T."/>
            <person name="Tsuji J.M."/>
            <person name="Fukui M."/>
        </authorList>
    </citation>
    <scope>NUCLEOTIDE SEQUENCE [LARGE SCALE GENOMIC DNA]</scope>
    <source>
        <strain evidence="10">12FAK</strain>
    </source>
</reference>
<sequence>MRFGIHLSVAGGPMRAAVEAKALGLECLQIFSGTPRTWKQKPLKKADAQAFARATDQAGLDPVAVHAPYLINLAAGDHALWRRSYQALAAQLKRAAALGATAVVVHPGSRGRRELAWGLDRAAEGARRALEAAGPGAALWLENTAGGGGHLGGDLGQLAGLLERLEGLAVGAVIDTAHAFAAGYALDGYERARAFVDLLDAELGLERVRMWHLNDSDFPQGGLRDRHTHLGRGLLGEGCFAALVEDKRLVGMGGVMETPKDTRWADRRNLAFLRRLRRRAGTRP</sequence>
<keyword evidence="5 7" id="KW-0862">Zinc</keyword>
<feature type="binding site" evidence="7">
    <location>
        <position position="227"/>
    </location>
    <ligand>
        <name>Zn(2+)</name>
        <dbReference type="ChEBI" id="CHEBI:29105"/>
        <label>3</label>
    </ligand>
</feature>
<evidence type="ECO:0000256" key="4">
    <source>
        <dbReference type="ARBA" id="ARBA00022801"/>
    </source>
</evidence>
<feature type="binding site" evidence="7">
    <location>
        <position position="225"/>
    </location>
    <ligand>
        <name>Zn(2+)</name>
        <dbReference type="ChEBI" id="CHEBI:29105"/>
        <label>3</label>
    </ligand>
</feature>
<dbReference type="InterPro" id="IPR013022">
    <property type="entry name" value="Xyl_isomerase-like_TIM-brl"/>
</dbReference>
<dbReference type="Gene3D" id="3.20.20.150">
    <property type="entry name" value="Divalent-metal-dependent TIM barrel enzymes"/>
    <property type="match status" value="1"/>
</dbReference>
<evidence type="ECO:0000256" key="3">
    <source>
        <dbReference type="ARBA" id="ARBA00022763"/>
    </source>
</evidence>
<dbReference type="InterPro" id="IPR018246">
    <property type="entry name" value="AP_endonuc_F2_Zn_BS"/>
</dbReference>
<dbReference type="Pfam" id="PF01261">
    <property type="entry name" value="AP_endonuc_2"/>
    <property type="match status" value="1"/>
</dbReference>
<dbReference type="KEGG" id="dmp:FAK_11340"/>
<keyword evidence="10" id="KW-1185">Reference proteome</keyword>
<evidence type="ECO:0000256" key="5">
    <source>
        <dbReference type="ARBA" id="ARBA00022833"/>
    </source>
</evidence>
<evidence type="ECO:0000256" key="7">
    <source>
        <dbReference type="HAMAP-Rule" id="MF_00152"/>
    </source>
</evidence>
<dbReference type="HAMAP" id="MF_00152">
    <property type="entry name" value="Nfo"/>
    <property type="match status" value="1"/>
</dbReference>
<gene>
    <name evidence="7 9" type="primary">nfo</name>
    <name evidence="9" type="ORF">FAK_11340</name>
</gene>
<evidence type="ECO:0000259" key="8">
    <source>
        <dbReference type="Pfam" id="PF01261"/>
    </source>
</evidence>
<keyword evidence="6 7" id="KW-0234">DNA repair</keyword>
<feature type="binding site" evidence="7">
    <location>
        <position position="212"/>
    </location>
    <ligand>
        <name>Zn(2+)</name>
        <dbReference type="ChEBI" id="CHEBI:29105"/>
        <label>2</label>
    </ligand>
</feature>
<comment type="function">
    <text evidence="7">Endonuclease IV plays a role in DNA repair. It cleaves phosphodiester bonds at apurinic or apyrimidinic (AP) sites, generating a 3'-hydroxyl group and a 5'-terminal sugar phosphate.</text>
</comment>
<name>A0AAU9EWG9_9BACT</name>
<keyword evidence="3 7" id="KW-0227">DNA damage</keyword>
<comment type="similarity">
    <text evidence="1 7">Belongs to the AP endonuclease 2 family.</text>
</comment>